<evidence type="ECO:0000313" key="2">
    <source>
        <dbReference type="EMBL" id="KAH9422987.1"/>
    </source>
</evidence>
<reference evidence="2 3" key="1">
    <citation type="journal article" date="2018" name="J. Allergy Clin. Immunol.">
        <title>High-quality assembly of Dermatophagoides pteronyssinus genome and transcriptome reveals a wide range of novel allergens.</title>
        <authorList>
            <person name="Liu X.Y."/>
            <person name="Yang K.Y."/>
            <person name="Wang M.Q."/>
            <person name="Kwok J.S."/>
            <person name="Zeng X."/>
            <person name="Yang Z."/>
            <person name="Xiao X.J."/>
            <person name="Lau C.P."/>
            <person name="Li Y."/>
            <person name="Huang Z.M."/>
            <person name="Ba J.G."/>
            <person name="Yim A.K."/>
            <person name="Ouyang C.Y."/>
            <person name="Ngai S.M."/>
            <person name="Chan T.F."/>
            <person name="Leung E.L."/>
            <person name="Liu L."/>
            <person name="Liu Z.G."/>
            <person name="Tsui S.K."/>
        </authorList>
    </citation>
    <scope>NUCLEOTIDE SEQUENCE [LARGE SCALE GENOMIC DNA]</scope>
    <source>
        <strain evidence="2">Derp</strain>
    </source>
</reference>
<gene>
    <name evidence="2" type="ORF">DERP_007578</name>
</gene>
<evidence type="ECO:0000313" key="3">
    <source>
        <dbReference type="Proteomes" id="UP000887458"/>
    </source>
</evidence>
<name>A0ABQ8JKL4_DERPT</name>
<dbReference type="EMBL" id="NJHN03000034">
    <property type="protein sequence ID" value="KAH9422987.1"/>
    <property type="molecule type" value="Genomic_DNA"/>
</dbReference>
<organism evidence="2 3">
    <name type="scientific">Dermatophagoides pteronyssinus</name>
    <name type="common">European house dust mite</name>
    <dbReference type="NCBI Taxonomy" id="6956"/>
    <lineage>
        <taxon>Eukaryota</taxon>
        <taxon>Metazoa</taxon>
        <taxon>Ecdysozoa</taxon>
        <taxon>Arthropoda</taxon>
        <taxon>Chelicerata</taxon>
        <taxon>Arachnida</taxon>
        <taxon>Acari</taxon>
        <taxon>Acariformes</taxon>
        <taxon>Sarcoptiformes</taxon>
        <taxon>Astigmata</taxon>
        <taxon>Psoroptidia</taxon>
        <taxon>Analgoidea</taxon>
        <taxon>Pyroglyphidae</taxon>
        <taxon>Dermatophagoidinae</taxon>
        <taxon>Dermatophagoides</taxon>
    </lineage>
</organism>
<evidence type="ECO:0000256" key="1">
    <source>
        <dbReference type="SAM" id="Coils"/>
    </source>
</evidence>
<keyword evidence="1" id="KW-0175">Coiled coil</keyword>
<protein>
    <submittedName>
        <fullName evidence="2">Uncharacterized protein</fullName>
    </submittedName>
</protein>
<accession>A0ABQ8JKL4</accession>
<comment type="caution">
    <text evidence="2">The sequence shown here is derived from an EMBL/GenBank/DDBJ whole genome shotgun (WGS) entry which is preliminary data.</text>
</comment>
<sequence>MDADVIRENIKNNVNKIKQIQNEINLKMNEIAHILNSIHNNAQSSKHFPYLKNLIAQTLEKRSQIDQLLNYVQICSNKLDDQTTMATMNHNKNHHHYRLLAMGLKCNQENCGGIAGLQCCPGYRCLMPKPIYPDAMGKCMIIEDITQIDPVSSSSSMASE</sequence>
<keyword evidence="3" id="KW-1185">Reference proteome</keyword>
<dbReference type="Proteomes" id="UP000887458">
    <property type="component" value="Unassembled WGS sequence"/>
</dbReference>
<reference evidence="2 3" key="2">
    <citation type="journal article" date="2022" name="Mol. Biol. Evol.">
        <title>Comparative Genomics Reveals Insights into the Divergent Evolution of Astigmatic Mites and Household Pest Adaptations.</title>
        <authorList>
            <person name="Xiong Q."/>
            <person name="Wan A.T."/>
            <person name="Liu X."/>
            <person name="Fung C.S."/>
            <person name="Xiao X."/>
            <person name="Malainual N."/>
            <person name="Hou J."/>
            <person name="Wang L."/>
            <person name="Wang M."/>
            <person name="Yang K.Y."/>
            <person name="Cui Y."/>
            <person name="Leung E.L."/>
            <person name="Nong W."/>
            <person name="Shin S.K."/>
            <person name="Au S.W."/>
            <person name="Jeong K.Y."/>
            <person name="Chew F.T."/>
            <person name="Hui J.H."/>
            <person name="Leung T.F."/>
            <person name="Tungtrongchitr A."/>
            <person name="Zhong N."/>
            <person name="Liu Z."/>
            <person name="Tsui S.K."/>
        </authorList>
    </citation>
    <scope>NUCLEOTIDE SEQUENCE [LARGE SCALE GENOMIC DNA]</scope>
    <source>
        <strain evidence="2">Derp</strain>
    </source>
</reference>
<proteinExistence type="predicted"/>
<feature type="coiled-coil region" evidence="1">
    <location>
        <begin position="3"/>
        <end position="30"/>
    </location>
</feature>